<accession>A0A9E8LTX3</accession>
<proteinExistence type="inferred from homology"/>
<protein>
    <recommendedName>
        <fullName evidence="1">UPF0735 ACT domain-containing protein OE104_13800</fullName>
    </recommendedName>
</protein>
<dbReference type="RefSeq" id="WP_275417363.1">
    <property type="nucleotide sequence ID" value="NZ_CP106878.1"/>
</dbReference>
<comment type="similarity">
    <text evidence="1">Belongs to the UPF0735 family.</text>
</comment>
<evidence type="ECO:0000313" key="3">
    <source>
        <dbReference type="EMBL" id="WAA09582.1"/>
    </source>
</evidence>
<evidence type="ECO:0000256" key="1">
    <source>
        <dbReference type="HAMAP-Rule" id="MF_00707"/>
    </source>
</evidence>
<dbReference type="HAMAP" id="MF_00707">
    <property type="entry name" value="UPF0735"/>
    <property type="match status" value="1"/>
</dbReference>
<gene>
    <name evidence="3" type="ORF">OE104_13800</name>
</gene>
<dbReference type="Proteomes" id="UP001164718">
    <property type="component" value="Chromosome"/>
</dbReference>
<feature type="domain" description="ACT" evidence="2">
    <location>
        <begin position="71"/>
        <end position="143"/>
    </location>
</feature>
<evidence type="ECO:0000259" key="2">
    <source>
        <dbReference type="PROSITE" id="PS51671"/>
    </source>
</evidence>
<organism evidence="3 4">
    <name type="scientific">Fervidibacillus albus</name>
    <dbReference type="NCBI Taxonomy" id="2980026"/>
    <lineage>
        <taxon>Bacteria</taxon>
        <taxon>Bacillati</taxon>
        <taxon>Bacillota</taxon>
        <taxon>Bacilli</taxon>
        <taxon>Bacillales</taxon>
        <taxon>Bacillaceae</taxon>
        <taxon>Fervidibacillus</taxon>
    </lineage>
</organism>
<dbReference type="PIRSF" id="PIRSF025624">
    <property type="entry name" value="ACT_PheB"/>
    <property type="match status" value="1"/>
</dbReference>
<evidence type="ECO:0000313" key="4">
    <source>
        <dbReference type="Proteomes" id="UP001164718"/>
    </source>
</evidence>
<name>A0A9E8LTX3_9BACI</name>
<sequence>MDGNDLWFLVQKDILPEAILKTVEAKRLLDTQEVKTINEAVEKAGLSRSAYYKYKDKVFPFHEATSRQIITVSLLLEHKKGVLSSVIRYVADQGGNILTINQSIPLQGVANVVLSIDTFHLTLNMTAFIEEMRRIIGVKQLIVVGTDRM</sequence>
<dbReference type="SUPFAM" id="SSF55021">
    <property type="entry name" value="ACT-like"/>
    <property type="match status" value="1"/>
</dbReference>
<dbReference type="InterPro" id="IPR045865">
    <property type="entry name" value="ACT-like_dom_sf"/>
</dbReference>
<keyword evidence="4" id="KW-1185">Reference proteome</keyword>
<dbReference type="NCBIfam" id="NF003361">
    <property type="entry name" value="PRK04435.1"/>
    <property type="match status" value="1"/>
</dbReference>
<dbReference type="InterPro" id="IPR008310">
    <property type="entry name" value="UPF0735_ACT_dom-cont"/>
</dbReference>
<reference evidence="3" key="1">
    <citation type="submission" date="2022-09" db="EMBL/GenBank/DDBJ databases">
        <title>Complete Genomes of Fervidibacillus albus and Fervidibacillus halotolerans isolated from tidal flat sediments.</title>
        <authorList>
            <person name="Kwon K.K."/>
            <person name="Yang S.-H."/>
            <person name="Park M.J."/>
            <person name="Oh H.-M."/>
        </authorList>
    </citation>
    <scope>NUCLEOTIDE SEQUENCE</scope>
    <source>
        <strain evidence="3">MEBiC13591</strain>
    </source>
</reference>
<dbReference type="EMBL" id="CP106878">
    <property type="protein sequence ID" value="WAA09582.1"/>
    <property type="molecule type" value="Genomic_DNA"/>
</dbReference>
<dbReference type="InterPro" id="IPR002912">
    <property type="entry name" value="ACT_dom"/>
</dbReference>
<dbReference type="AlphaFoldDB" id="A0A9E8LTX3"/>
<dbReference type="KEGG" id="faf:OE104_13800"/>
<dbReference type="Gene3D" id="3.30.70.260">
    <property type="match status" value="1"/>
</dbReference>
<dbReference type="PROSITE" id="PS51671">
    <property type="entry name" value="ACT"/>
    <property type="match status" value="1"/>
</dbReference>